<dbReference type="PROSITE" id="PS50039">
    <property type="entry name" value="FORK_HEAD_3"/>
    <property type="match status" value="1"/>
</dbReference>
<comment type="subcellular location">
    <subcellularLocation>
        <location evidence="3">Nucleus</location>
    </subcellularLocation>
</comment>
<dbReference type="GO" id="GO:0000978">
    <property type="term" value="F:RNA polymerase II cis-regulatory region sequence-specific DNA binding"/>
    <property type="evidence" value="ECO:0007669"/>
    <property type="project" value="TreeGrafter"/>
</dbReference>
<proteinExistence type="predicted"/>
<evidence type="ECO:0000313" key="6">
    <source>
        <dbReference type="Proteomes" id="UP000193685"/>
    </source>
</evidence>
<dbReference type="PANTHER" id="PTHR11829">
    <property type="entry name" value="FORKHEAD BOX PROTEIN"/>
    <property type="match status" value="1"/>
</dbReference>
<dbReference type="Pfam" id="PF00250">
    <property type="entry name" value="Forkhead"/>
    <property type="match status" value="1"/>
</dbReference>
<dbReference type="GeneID" id="63783931"/>
<dbReference type="InterPro" id="IPR036390">
    <property type="entry name" value="WH_DNA-bd_sf"/>
</dbReference>
<dbReference type="RefSeq" id="XP_040724413.1">
    <property type="nucleotide sequence ID" value="XM_040867332.1"/>
</dbReference>
<keyword evidence="6" id="KW-1185">Reference proteome</keyword>
<dbReference type="SMART" id="SM00339">
    <property type="entry name" value="FH"/>
    <property type="match status" value="1"/>
</dbReference>
<dbReference type="InterPro" id="IPR001766">
    <property type="entry name" value="Fork_head_dom"/>
</dbReference>
<feature type="DNA-binding region" description="Fork-head" evidence="3">
    <location>
        <begin position="1"/>
        <end position="68"/>
    </location>
</feature>
<dbReference type="PRINTS" id="PR00053">
    <property type="entry name" value="FORKHEAD"/>
</dbReference>
<dbReference type="GO" id="GO:0005634">
    <property type="term" value="C:nucleus"/>
    <property type="evidence" value="ECO:0007669"/>
    <property type="project" value="UniProtKB-SubCell"/>
</dbReference>
<dbReference type="PROSITE" id="PS00658">
    <property type="entry name" value="FORK_HEAD_2"/>
    <property type="match status" value="1"/>
</dbReference>
<sequence>AIAHSPHGKLTLSEIYDWCIDNFPYFARQSKQSGWQNSIRHNLSLNRMFVKVPRPINEPGKGAYWALD</sequence>
<feature type="non-terminal residue" evidence="5">
    <location>
        <position position="1"/>
    </location>
</feature>
<accession>A0A1Y2FCE2</accession>
<dbReference type="InterPro" id="IPR050211">
    <property type="entry name" value="FOX_domain-containing"/>
</dbReference>
<reference evidence="5 6" key="1">
    <citation type="submission" date="2016-07" db="EMBL/GenBank/DDBJ databases">
        <title>Pervasive Adenine N6-methylation of Active Genes in Fungi.</title>
        <authorList>
            <consortium name="DOE Joint Genome Institute"/>
            <person name="Mondo S.J."/>
            <person name="Dannebaum R.O."/>
            <person name="Kuo R.C."/>
            <person name="Labutti K."/>
            <person name="Haridas S."/>
            <person name="Kuo A."/>
            <person name="Salamov A."/>
            <person name="Ahrendt S.R."/>
            <person name="Lipzen A."/>
            <person name="Sullivan W."/>
            <person name="Andreopoulos W.B."/>
            <person name="Clum A."/>
            <person name="Lindquist E."/>
            <person name="Daum C."/>
            <person name="Ramamoorthy G.K."/>
            <person name="Gryganskyi A."/>
            <person name="Culley D."/>
            <person name="Magnuson J.K."/>
            <person name="James T.Y."/>
            <person name="O'Malley M.A."/>
            <person name="Stajich J.E."/>
            <person name="Spatafora J.W."/>
            <person name="Visel A."/>
            <person name="Grigoriev I.V."/>
        </authorList>
    </citation>
    <scope>NUCLEOTIDE SEQUENCE [LARGE SCALE GENOMIC DNA]</scope>
    <source>
        <strain evidence="5 6">12-1054</strain>
    </source>
</reference>
<dbReference type="STRING" id="56484.A0A1Y2FCE2"/>
<dbReference type="CDD" id="cd00059">
    <property type="entry name" value="FH_FOX"/>
    <property type="match status" value="1"/>
</dbReference>
<protein>
    <submittedName>
        <fullName evidence="5">Sloppy paired</fullName>
    </submittedName>
</protein>
<evidence type="ECO:0000256" key="2">
    <source>
        <dbReference type="ARBA" id="ARBA00023242"/>
    </source>
</evidence>
<feature type="non-terminal residue" evidence="5">
    <location>
        <position position="68"/>
    </location>
</feature>
<evidence type="ECO:0000259" key="4">
    <source>
        <dbReference type="PROSITE" id="PS50039"/>
    </source>
</evidence>
<dbReference type="Gene3D" id="1.10.10.10">
    <property type="entry name" value="Winged helix-like DNA-binding domain superfamily/Winged helix DNA-binding domain"/>
    <property type="match status" value="1"/>
</dbReference>
<dbReference type="AlphaFoldDB" id="A0A1Y2FCE2"/>
<evidence type="ECO:0000256" key="3">
    <source>
        <dbReference type="PROSITE-ProRule" id="PRU00089"/>
    </source>
</evidence>
<gene>
    <name evidence="5" type="ORF">BCR37DRAFT_339462</name>
</gene>
<organism evidence="5 6">
    <name type="scientific">Protomyces lactucae-debilis</name>
    <dbReference type="NCBI Taxonomy" id="2754530"/>
    <lineage>
        <taxon>Eukaryota</taxon>
        <taxon>Fungi</taxon>
        <taxon>Dikarya</taxon>
        <taxon>Ascomycota</taxon>
        <taxon>Taphrinomycotina</taxon>
        <taxon>Taphrinomycetes</taxon>
        <taxon>Taphrinales</taxon>
        <taxon>Protomycetaceae</taxon>
        <taxon>Protomyces</taxon>
    </lineage>
</organism>
<dbReference type="SUPFAM" id="SSF46785">
    <property type="entry name" value="Winged helix' DNA-binding domain"/>
    <property type="match status" value="1"/>
</dbReference>
<evidence type="ECO:0000256" key="1">
    <source>
        <dbReference type="ARBA" id="ARBA00023125"/>
    </source>
</evidence>
<keyword evidence="2 3" id="KW-0539">Nucleus</keyword>
<comment type="caution">
    <text evidence="5">The sequence shown here is derived from an EMBL/GenBank/DDBJ whole genome shotgun (WGS) entry which is preliminary data.</text>
</comment>
<dbReference type="OrthoDB" id="5402974at2759"/>
<dbReference type="GO" id="GO:0000981">
    <property type="term" value="F:DNA-binding transcription factor activity, RNA polymerase II-specific"/>
    <property type="evidence" value="ECO:0007669"/>
    <property type="project" value="TreeGrafter"/>
</dbReference>
<feature type="domain" description="Fork-head" evidence="4">
    <location>
        <begin position="1"/>
        <end position="68"/>
    </location>
</feature>
<dbReference type="InterPro" id="IPR036388">
    <property type="entry name" value="WH-like_DNA-bd_sf"/>
</dbReference>
<dbReference type="PANTHER" id="PTHR11829:SF343">
    <property type="entry name" value="FORK-HEAD DOMAIN-CONTAINING PROTEIN"/>
    <property type="match status" value="1"/>
</dbReference>
<evidence type="ECO:0000313" key="5">
    <source>
        <dbReference type="EMBL" id="ORY80525.1"/>
    </source>
</evidence>
<name>A0A1Y2FCE2_PROLT</name>
<dbReference type="InterPro" id="IPR030456">
    <property type="entry name" value="TF_fork_head_CS_2"/>
</dbReference>
<dbReference type="Proteomes" id="UP000193685">
    <property type="component" value="Unassembled WGS sequence"/>
</dbReference>
<keyword evidence="1 3" id="KW-0238">DNA-binding</keyword>
<dbReference type="OMA" id="PWERIYL"/>
<dbReference type="EMBL" id="MCFI01000013">
    <property type="protein sequence ID" value="ORY80525.1"/>
    <property type="molecule type" value="Genomic_DNA"/>
</dbReference>